<reference evidence="1 4" key="1">
    <citation type="submission" date="2016-11" db="EMBL/GenBank/DDBJ databases">
        <title>Whole genomes of Flavobacteriaceae.</title>
        <authorList>
            <person name="Stine C."/>
            <person name="Li C."/>
            <person name="Tadesse D."/>
        </authorList>
    </citation>
    <scope>NUCLEOTIDE SEQUENCE [LARGE SCALE GENOMIC DNA]</scope>
    <source>
        <strain evidence="1 4">ATCC 19366</strain>
    </source>
</reference>
<evidence type="ECO:0000313" key="2">
    <source>
        <dbReference type="EMBL" id="SHN08399.1"/>
    </source>
</evidence>
<name>A0AB36NVM4_9FLAO</name>
<sequence>MSIIYLTKYPIKEGDTLESVAEKLNIETEYLKEVHNAKAGFWDKIRSRFPKHLTEIYVYSDVFTEQSPEKKRKKEIGINLIPIPFYTPKTYGYTLENYEGDRLKNKIHYEIDTVYKENDYNLKIIEINRKQVYINHKMPDVAIEQLLDKIAQNMFPIALEINDSGVIIAIANHKEIKKRWLASKEELMQYYKKEQSDTIINKADLYFNNEKQLRGMLSNNWFFNLFFKPIYRNSPEIQYTTKLPFLSKRLVEYEIKQTLEDVYTKSGKVIINHIGKITDHRTIDEVLQNKTVLEKERPNIQYIQSEGNVQYKLNSSDNSMFSIIGTFNTKMSNDKINKVQIEIYQQ</sequence>
<evidence type="ECO:0000313" key="4">
    <source>
        <dbReference type="Proteomes" id="UP000198431"/>
    </source>
</evidence>
<dbReference type="EMBL" id="FRBX01000006">
    <property type="protein sequence ID" value="SHN08399.1"/>
    <property type="molecule type" value="Genomic_DNA"/>
</dbReference>
<dbReference type="Proteomes" id="UP000198431">
    <property type="component" value="Unassembled WGS sequence"/>
</dbReference>
<protein>
    <recommendedName>
        <fullName evidence="5">LysM domain-containing protein</fullName>
    </recommendedName>
</protein>
<proteinExistence type="predicted"/>
<dbReference type="EMBL" id="MUHB01000027">
    <property type="protein sequence ID" value="OXA99510.1"/>
    <property type="molecule type" value="Genomic_DNA"/>
</dbReference>
<gene>
    <name evidence="1" type="ORF">B0A72_21945</name>
    <name evidence="2" type="ORF">SAMN05444387_4016</name>
</gene>
<dbReference type="AlphaFoldDB" id="A0AB36NVM4"/>
<evidence type="ECO:0008006" key="5">
    <source>
        <dbReference type="Google" id="ProtNLM"/>
    </source>
</evidence>
<dbReference type="RefSeq" id="WP_073397585.1">
    <property type="nucleotide sequence ID" value="NZ_FRBX01000006.1"/>
</dbReference>
<reference evidence="2 3" key="2">
    <citation type="submission" date="2016-11" db="EMBL/GenBank/DDBJ databases">
        <authorList>
            <person name="Varghese N."/>
            <person name="Submissions S."/>
        </authorList>
    </citation>
    <scope>NUCLEOTIDE SEQUENCE [LARGE SCALE GENOMIC DNA]</scope>
    <source>
        <strain evidence="2 3">DSM 6368</strain>
    </source>
</reference>
<dbReference type="Proteomes" id="UP000184216">
    <property type="component" value="Unassembled WGS sequence"/>
</dbReference>
<organism evidence="1 4">
    <name type="scientific">Flavobacterium pectinovorum</name>
    <dbReference type="NCBI Taxonomy" id="29533"/>
    <lineage>
        <taxon>Bacteria</taxon>
        <taxon>Pseudomonadati</taxon>
        <taxon>Bacteroidota</taxon>
        <taxon>Flavobacteriia</taxon>
        <taxon>Flavobacteriales</taxon>
        <taxon>Flavobacteriaceae</taxon>
        <taxon>Flavobacterium</taxon>
    </lineage>
</organism>
<keyword evidence="3" id="KW-1185">Reference proteome</keyword>
<evidence type="ECO:0000313" key="1">
    <source>
        <dbReference type="EMBL" id="OXA99510.1"/>
    </source>
</evidence>
<accession>A0AB36NVM4</accession>
<evidence type="ECO:0000313" key="3">
    <source>
        <dbReference type="Proteomes" id="UP000184216"/>
    </source>
</evidence>
<comment type="caution">
    <text evidence="1">The sequence shown here is derived from an EMBL/GenBank/DDBJ whole genome shotgun (WGS) entry which is preliminary data.</text>
</comment>